<dbReference type="NCBIfam" id="TIGR01072">
    <property type="entry name" value="murA"/>
    <property type="match status" value="1"/>
</dbReference>
<dbReference type="NCBIfam" id="NF006873">
    <property type="entry name" value="PRK09369.1"/>
    <property type="match status" value="1"/>
</dbReference>
<evidence type="ECO:0000256" key="10">
    <source>
        <dbReference type="ARBA" id="ARBA00038367"/>
    </source>
</evidence>
<evidence type="ECO:0000256" key="13">
    <source>
        <dbReference type="ARBA" id="ARBA00047527"/>
    </source>
</evidence>
<keyword evidence="8" id="KW-0131">Cell cycle</keyword>
<dbReference type="PANTHER" id="PTHR43783:SF1">
    <property type="entry name" value="UDP-N-ACETYLGLUCOSAMINE 1-CARBOXYVINYLTRANSFERASE"/>
    <property type="match status" value="1"/>
</dbReference>
<dbReference type="GO" id="GO:0005737">
    <property type="term" value="C:cytoplasm"/>
    <property type="evidence" value="ECO:0007669"/>
    <property type="project" value="UniProtKB-SubCell"/>
</dbReference>
<feature type="domain" description="Enolpyruvate transferase" evidence="15">
    <location>
        <begin position="6"/>
        <end position="408"/>
    </location>
</feature>
<evidence type="ECO:0000256" key="14">
    <source>
        <dbReference type="NCBIfam" id="TIGR01072"/>
    </source>
</evidence>
<comment type="subcellular location">
    <subcellularLocation>
        <location evidence="1">Cytoplasm</location>
    </subcellularLocation>
</comment>
<dbReference type="GO" id="GO:0008760">
    <property type="term" value="F:UDP-N-acetylglucosamine 1-carboxyvinyltransferase activity"/>
    <property type="evidence" value="ECO:0007669"/>
    <property type="project" value="UniProtKB-UniRule"/>
</dbReference>
<protein>
    <recommendedName>
        <fullName evidence="12 14">UDP-N-acetylglucosamine 1-carboxyvinyltransferase</fullName>
        <ecNumber evidence="11 14">2.5.1.7</ecNumber>
    </recommendedName>
</protein>
<evidence type="ECO:0000313" key="17">
    <source>
        <dbReference type="Proteomes" id="UP000034881"/>
    </source>
</evidence>
<dbReference type="EMBL" id="LBYB01000001">
    <property type="protein sequence ID" value="KKR42730.1"/>
    <property type="molecule type" value="Genomic_DNA"/>
</dbReference>
<dbReference type="InterPro" id="IPR013792">
    <property type="entry name" value="RNA3'P_cycl/enolpyr_Trfase_a/b"/>
</dbReference>
<evidence type="ECO:0000256" key="6">
    <source>
        <dbReference type="ARBA" id="ARBA00022960"/>
    </source>
</evidence>
<keyword evidence="9" id="KW-0961">Cell wall biogenesis/degradation</keyword>
<evidence type="ECO:0000256" key="11">
    <source>
        <dbReference type="ARBA" id="ARBA00039108"/>
    </source>
</evidence>
<dbReference type="GO" id="GO:0009252">
    <property type="term" value="P:peptidoglycan biosynthetic process"/>
    <property type="evidence" value="ECO:0007669"/>
    <property type="project" value="UniProtKB-UniRule"/>
</dbReference>
<keyword evidence="4" id="KW-0132">Cell division</keyword>
<keyword evidence="5 16" id="KW-0808">Transferase</keyword>
<dbReference type="GO" id="GO:0019277">
    <property type="term" value="P:UDP-N-acetylgalactosamine biosynthetic process"/>
    <property type="evidence" value="ECO:0007669"/>
    <property type="project" value="InterPro"/>
</dbReference>
<dbReference type="GO" id="GO:0071555">
    <property type="term" value="P:cell wall organization"/>
    <property type="evidence" value="ECO:0007669"/>
    <property type="project" value="UniProtKB-KW"/>
</dbReference>
<dbReference type="InterPro" id="IPR036968">
    <property type="entry name" value="Enolpyruvate_Tfrase_sf"/>
</dbReference>
<evidence type="ECO:0000256" key="2">
    <source>
        <dbReference type="ARBA" id="ARBA00004752"/>
    </source>
</evidence>
<dbReference type="GO" id="GO:0051301">
    <property type="term" value="P:cell division"/>
    <property type="evidence" value="ECO:0007669"/>
    <property type="project" value="UniProtKB-KW"/>
</dbReference>
<reference evidence="16 17" key="1">
    <citation type="journal article" date="2015" name="Nature">
        <title>rRNA introns, odd ribosomes, and small enigmatic genomes across a large radiation of phyla.</title>
        <authorList>
            <person name="Brown C.T."/>
            <person name="Hug L.A."/>
            <person name="Thomas B.C."/>
            <person name="Sharon I."/>
            <person name="Castelle C.J."/>
            <person name="Singh A."/>
            <person name="Wilkins M.J."/>
            <person name="Williams K.H."/>
            <person name="Banfield J.F."/>
        </authorList>
    </citation>
    <scope>NUCLEOTIDE SEQUENCE [LARGE SCALE GENOMIC DNA]</scope>
</reference>
<evidence type="ECO:0000259" key="15">
    <source>
        <dbReference type="Pfam" id="PF00275"/>
    </source>
</evidence>
<evidence type="ECO:0000256" key="4">
    <source>
        <dbReference type="ARBA" id="ARBA00022618"/>
    </source>
</evidence>
<gene>
    <name evidence="16" type="ORF">UT77_C0001G0181</name>
</gene>
<dbReference type="InterPro" id="IPR005750">
    <property type="entry name" value="UDP_GlcNAc_COvinyl_MurA"/>
</dbReference>
<evidence type="ECO:0000256" key="3">
    <source>
        <dbReference type="ARBA" id="ARBA00022490"/>
    </source>
</evidence>
<dbReference type="PATRIC" id="fig|1618431.3.peg.183"/>
<evidence type="ECO:0000256" key="1">
    <source>
        <dbReference type="ARBA" id="ARBA00004496"/>
    </source>
</evidence>
<comment type="pathway">
    <text evidence="2">Cell wall biogenesis; peptidoglycan biosynthesis.</text>
</comment>
<dbReference type="EC" id="2.5.1.7" evidence="11 14"/>
<comment type="caution">
    <text evidence="16">The sequence shown here is derived from an EMBL/GenBank/DDBJ whole genome shotgun (WGS) entry which is preliminary data.</text>
</comment>
<sequence>MKYIINGGHQLKGKVRVSGNKNSIFPCMAAALLTSEEVILENVPDLKDTDVLLQIIKKLGVMAEKDDSIVKIKASEISRFSLPEDLMVKLRGSIVLVGAVLGRLGRVNFHHPGGDIIGRRSIEVHLEGFLELGASLKKNNSKYSLQNNFAQTSSDCGIFLKEASVTATENLILASVLGKRSVVLRNCAKEPHIVDLCNMLIAMGAQILGVGTETIKIRGVEKLYGTKFKIGADFVEAGTYAIAGALTGGEITIEGIDGAFMDPVLVPLRSFGVKAEVIDGAILVYPSRLKSIPKLVTNLWPGFPTDLMSVAIVLATQSKGVILCHDWMYEGRMFFIDKLISMGAKIILADPHRVLVYGPSKLKGKNLESPDIRAGMALVVAALVAKGKSVVNQAELIERGYENVVEKLRKLGADIGRTD</sequence>
<dbReference type="Proteomes" id="UP000034881">
    <property type="component" value="Unassembled WGS sequence"/>
</dbReference>
<dbReference type="SUPFAM" id="SSF55205">
    <property type="entry name" value="EPT/RTPC-like"/>
    <property type="match status" value="1"/>
</dbReference>
<dbReference type="Gene3D" id="3.65.10.10">
    <property type="entry name" value="Enolpyruvate transferase domain"/>
    <property type="match status" value="2"/>
</dbReference>
<dbReference type="PANTHER" id="PTHR43783">
    <property type="entry name" value="UDP-N-ACETYLGLUCOSAMINE 1-CARBOXYVINYLTRANSFERASE"/>
    <property type="match status" value="1"/>
</dbReference>
<proteinExistence type="inferred from homology"/>
<keyword evidence="7" id="KW-0573">Peptidoglycan synthesis</keyword>
<keyword evidence="3" id="KW-0963">Cytoplasm</keyword>
<accession>A0A0G0T6G9</accession>
<dbReference type="CDD" id="cd01555">
    <property type="entry name" value="UdpNAET"/>
    <property type="match status" value="1"/>
</dbReference>
<evidence type="ECO:0000313" key="16">
    <source>
        <dbReference type="EMBL" id="KKR42730.1"/>
    </source>
</evidence>
<dbReference type="AlphaFoldDB" id="A0A0G0T6G9"/>
<evidence type="ECO:0000256" key="7">
    <source>
        <dbReference type="ARBA" id="ARBA00022984"/>
    </source>
</evidence>
<evidence type="ECO:0000256" key="12">
    <source>
        <dbReference type="ARBA" id="ARBA00039754"/>
    </source>
</evidence>
<evidence type="ECO:0000256" key="8">
    <source>
        <dbReference type="ARBA" id="ARBA00023306"/>
    </source>
</evidence>
<comment type="catalytic activity">
    <reaction evidence="13">
        <text>phosphoenolpyruvate + UDP-N-acetyl-alpha-D-glucosamine = UDP-N-acetyl-3-O-(1-carboxyvinyl)-alpha-D-glucosamine + phosphate</text>
        <dbReference type="Rhea" id="RHEA:18681"/>
        <dbReference type="ChEBI" id="CHEBI:43474"/>
        <dbReference type="ChEBI" id="CHEBI:57705"/>
        <dbReference type="ChEBI" id="CHEBI:58702"/>
        <dbReference type="ChEBI" id="CHEBI:68483"/>
        <dbReference type="EC" id="2.5.1.7"/>
    </reaction>
</comment>
<keyword evidence="6" id="KW-0133">Cell shape</keyword>
<dbReference type="InterPro" id="IPR001986">
    <property type="entry name" value="Enolpyruvate_Tfrase_dom"/>
</dbReference>
<dbReference type="InterPro" id="IPR050068">
    <property type="entry name" value="MurA_subfamily"/>
</dbReference>
<evidence type="ECO:0000256" key="5">
    <source>
        <dbReference type="ARBA" id="ARBA00022679"/>
    </source>
</evidence>
<comment type="similarity">
    <text evidence="10">Belongs to the EPSP synthase family. MurA subfamily.</text>
</comment>
<dbReference type="Pfam" id="PF00275">
    <property type="entry name" value="EPSP_synthase"/>
    <property type="match status" value="1"/>
</dbReference>
<name>A0A0G0T6G9_9BACT</name>
<organism evidence="16 17">
    <name type="scientific">Candidatus Daviesbacteria bacterium GW2011_GWC2_40_12</name>
    <dbReference type="NCBI Taxonomy" id="1618431"/>
    <lineage>
        <taxon>Bacteria</taxon>
        <taxon>Candidatus Daviesiibacteriota</taxon>
    </lineage>
</organism>
<evidence type="ECO:0000256" key="9">
    <source>
        <dbReference type="ARBA" id="ARBA00023316"/>
    </source>
</evidence>
<dbReference type="GO" id="GO:0008360">
    <property type="term" value="P:regulation of cell shape"/>
    <property type="evidence" value="ECO:0007669"/>
    <property type="project" value="UniProtKB-KW"/>
</dbReference>